<accession>A0ABS9YWA1</accession>
<dbReference type="RefSeq" id="WP_243071829.1">
    <property type="nucleotide sequence ID" value="NZ_JAIVFL010000001.1"/>
</dbReference>
<comment type="caution">
    <text evidence="1">The sequence shown here is derived from an EMBL/GenBank/DDBJ whole genome shotgun (WGS) entry which is preliminary data.</text>
</comment>
<name>A0ABS9YWA1_9MYCO</name>
<proteinExistence type="predicted"/>
<dbReference type="Proteomes" id="UP001139068">
    <property type="component" value="Unassembled WGS sequence"/>
</dbReference>
<gene>
    <name evidence="1" type="ORF">K9U37_11745</name>
</gene>
<evidence type="ECO:0000313" key="2">
    <source>
        <dbReference type="Proteomes" id="UP001139068"/>
    </source>
</evidence>
<protein>
    <submittedName>
        <fullName evidence="1">Uncharacterized protein</fullName>
    </submittedName>
</protein>
<organism evidence="1 2">
    <name type="scientific">Candidatus Mycolicibacterium alkanivorans</name>
    <dbReference type="NCBI Taxonomy" id="2954114"/>
    <lineage>
        <taxon>Bacteria</taxon>
        <taxon>Bacillati</taxon>
        <taxon>Actinomycetota</taxon>
        <taxon>Actinomycetes</taxon>
        <taxon>Mycobacteriales</taxon>
        <taxon>Mycobacteriaceae</taxon>
        <taxon>Mycolicibacterium</taxon>
    </lineage>
</organism>
<keyword evidence="2" id="KW-1185">Reference proteome</keyword>
<reference evidence="1" key="1">
    <citation type="journal article" date="2022" name="ISME J.">
        <title>Identification of active gaseous-alkane degraders at natural gas seeps.</title>
        <authorList>
            <person name="Farhan Ul Haque M."/>
            <person name="Hernandez M."/>
            <person name="Crombie A.T."/>
            <person name="Murrell J.C."/>
        </authorList>
    </citation>
    <scope>NUCLEOTIDE SEQUENCE</scope>
    <source>
        <strain evidence="1">ANDR5</strain>
    </source>
</reference>
<evidence type="ECO:0000313" key="1">
    <source>
        <dbReference type="EMBL" id="MCI4675522.1"/>
    </source>
</evidence>
<sequence>MLQRRPSPHGLLSDWFSEMHYHFDHILGSAGFPDAVSPAAAAVRAPDHQGGPDAVYVPGHSAVVDATVRPTTHDTGLPPAEEKK</sequence>
<dbReference type="EMBL" id="JAIVFL010000001">
    <property type="protein sequence ID" value="MCI4675522.1"/>
    <property type="molecule type" value="Genomic_DNA"/>
</dbReference>